<protein>
    <submittedName>
        <fullName evidence="1">Uncharacterized protein</fullName>
    </submittedName>
</protein>
<organism evidence="1 2">
    <name type="scientific">Hypoxylon rubiginosum</name>
    <dbReference type="NCBI Taxonomy" id="110542"/>
    <lineage>
        <taxon>Eukaryota</taxon>
        <taxon>Fungi</taxon>
        <taxon>Dikarya</taxon>
        <taxon>Ascomycota</taxon>
        <taxon>Pezizomycotina</taxon>
        <taxon>Sordariomycetes</taxon>
        <taxon>Xylariomycetidae</taxon>
        <taxon>Xylariales</taxon>
        <taxon>Hypoxylaceae</taxon>
        <taxon>Hypoxylon</taxon>
    </lineage>
</organism>
<evidence type="ECO:0000313" key="1">
    <source>
        <dbReference type="EMBL" id="KAI6088383.1"/>
    </source>
</evidence>
<evidence type="ECO:0000313" key="2">
    <source>
        <dbReference type="Proteomes" id="UP001497680"/>
    </source>
</evidence>
<comment type="caution">
    <text evidence="1">The sequence shown here is derived from an EMBL/GenBank/DDBJ whole genome shotgun (WGS) entry which is preliminary data.</text>
</comment>
<dbReference type="Proteomes" id="UP001497680">
    <property type="component" value="Unassembled WGS sequence"/>
</dbReference>
<accession>A0ACC0D6U1</accession>
<sequence length="164" mass="18921">MEQRTDRLESANTQGQFFVRMGRNFLSILRGLEDPLELIFRNVMMEKHYQEVCDEITSCRILPDYLGALSHKYPQLKVLEVGTGTGSFTEHVLRALCTETGALRLSRYDYTDISEAFFERAREKLTAYMPKISYGMLKIHTSKAMNQRAMISWYLPGCCMPAET</sequence>
<dbReference type="EMBL" id="MU394302">
    <property type="protein sequence ID" value="KAI6088383.1"/>
    <property type="molecule type" value="Genomic_DNA"/>
</dbReference>
<proteinExistence type="predicted"/>
<name>A0ACC0D6U1_9PEZI</name>
<reference evidence="1 2" key="1">
    <citation type="journal article" date="2022" name="New Phytol.">
        <title>Ecological generalism drives hyperdiversity of secondary metabolite gene clusters in xylarialean endophytes.</title>
        <authorList>
            <person name="Franco M.E.E."/>
            <person name="Wisecaver J.H."/>
            <person name="Arnold A.E."/>
            <person name="Ju Y.M."/>
            <person name="Slot J.C."/>
            <person name="Ahrendt S."/>
            <person name="Moore L.P."/>
            <person name="Eastman K.E."/>
            <person name="Scott K."/>
            <person name="Konkel Z."/>
            <person name="Mondo S.J."/>
            <person name="Kuo A."/>
            <person name="Hayes R.D."/>
            <person name="Haridas S."/>
            <person name="Andreopoulos B."/>
            <person name="Riley R."/>
            <person name="LaButti K."/>
            <person name="Pangilinan J."/>
            <person name="Lipzen A."/>
            <person name="Amirebrahimi M."/>
            <person name="Yan J."/>
            <person name="Adam C."/>
            <person name="Keymanesh K."/>
            <person name="Ng V."/>
            <person name="Louie K."/>
            <person name="Northen T."/>
            <person name="Drula E."/>
            <person name="Henrissat B."/>
            <person name="Hsieh H.M."/>
            <person name="Youens-Clark K."/>
            <person name="Lutzoni F."/>
            <person name="Miadlikowska J."/>
            <person name="Eastwood D.C."/>
            <person name="Hamelin R.C."/>
            <person name="Grigoriev I.V."/>
            <person name="U'Ren J.M."/>
        </authorList>
    </citation>
    <scope>NUCLEOTIDE SEQUENCE [LARGE SCALE GENOMIC DNA]</scope>
    <source>
        <strain evidence="1 2">ER1909</strain>
    </source>
</reference>
<keyword evidence="2" id="KW-1185">Reference proteome</keyword>
<gene>
    <name evidence="1" type="ORF">F4821DRAFT_94313</name>
</gene>